<dbReference type="EMBL" id="BAABKB010000023">
    <property type="protein sequence ID" value="GAA5023684.1"/>
    <property type="molecule type" value="Genomic_DNA"/>
</dbReference>
<evidence type="ECO:0000313" key="2">
    <source>
        <dbReference type="EMBL" id="GAA5023684.1"/>
    </source>
</evidence>
<feature type="transmembrane region" description="Helical" evidence="1">
    <location>
        <begin position="90"/>
        <end position="113"/>
    </location>
</feature>
<gene>
    <name evidence="2" type="ORF">GCM10023335_56650</name>
</gene>
<proteinExistence type="predicted"/>
<protein>
    <recommendedName>
        <fullName evidence="4">Cytochrome C oxidase subunit I</fullName>
    </recommendedName>
</protein>
<evidence type="ECO:0000256" key="1">
    <source>
        <dbReference type="SAM" id="Phobius"/>
    </source>
</evidence>
<dbReference type="RefSeq" id="WP_345655239.1">
    <property type="nucleotide sequence ID" value="NZ_BAABKB010000023.1"/>
</dbReference>
<organism evidence="2 3">
    <name type="scientific">Streptomyces siamensis</name>
    <dbReference type="NCBI Taxonomy" id="1274986"/>
    <lineage>
        <taxon>Bacteria</taxon>
        <taxon>Bacillati</taxon>
        <taxon>Actinomycetota</taxon>
        <taxon>Actinomycetes</taxon>
        <taxon>Kitasatosporales</taxon>
        <taxon>Streptomycetaceae</taxon>
        <taxon>Streptomyces</taxon>
    </lineage>
</organism>
<keyword evidence="1" id="KW-0472">Membrane</keyword>
<name>A0ABP9J840_9ACTN</name>
<evidence type="ECO:0000313" key="3">
    <source>
        <dbReference type="Proteomes" id="UP001501759"/>
    </source>
</evidence>
<dbReference type="Proteomes" id="UP001501759">
    <property type="component" value="Unassembled WGS sequence"/>
</dbReference>
<keyword evidence="1" id="KW-0812">Transmembrane</keyword>
<sequence length="114" mass="12783">MDASDEAARGLTDIEGFLYWEAHRRTAHCRAAEFAARVAGLSETQRAEIEWWYVEEQICMCRKMTQHITDHITAVEKHHAKRYAQLRRGAYGAATLITAVMFGLCIAVLVGTAG</sequence>
<keyword evidence="3" id="KW-1185">Reference proteome</keyword>
<comment type="caution">
    <text evidence="2">The sequence shown here is derived from an EMBL/GenBank/DDBJ whole genome shotgun (WGS) entry which is preliminary data.</text>
</comment>
<reference evidence="3" key="1">
    <citation type="journal article" date="2019" name="Int. J. Syst. Evol. Microbiol.">
        <title>The Global Catalogue of Microorganisms (GCM) 10K type strain sequencing project: providing services to taxonomists for standard genome sequencing and annotation.</title>
        <authorList>
            <consortium name="The Broad Institute Genomics Platform"/>
            <consortium name="The Broad Institute Genome Sequencing Center for Infectious Disease"/>
            <person name="Wu L."/>
            <person name="Ma J."/>
        </authorList>
    </citation>
    <scope>NUCLEOTIDE SEQUENCE [LARGE SCALE GENOMIC DNA]</scope>
    <source>
        <strain evidence="3">JCM 18409</strain>
    </source>
</reference>
<evidence type="ECO:0008006" key="4">
    <source>
        <dbReference type="Google" id="ProtNLM"/>
    </source>
</evidence>
<accession>A0ABP9J840</accession>
<keyword evidence="1" id="KW-1133">Transmembrane helix</keyword>